<dbReference type="Pfam" id="PF24827">
    <property type="entry name" value="AstE_AspA_cat"/>
    <property type="match status" value="1"/>
</dbReference>
<proteinExistence type="predicted"/>
<dbReference type="EMBL" id="JADJMH010000040">
    <property type="protein sequence ID" value="MBK7677717.1"/>
    <property type="molecule type" value="Genomic_DNA"/>
</dbReference>
<dbReference type="Gene3D" id="3.40.630.10">
    <property type="entry name" value="Zn peptidases"/>
    <property type="match status" value="1"/>
</dbReference>
<evidence type="ECO:0000256" key="2">
    <source>
        <dbReference type="ARBA" id="ARBA00022723"/>
    </source>
</evidence>
<feature type="domain" description="Succinylglutamate desuccinylase/Aspartoacylase catalytic" evidence="5">
    <location>
        <begin position="41"/>
        <end position="152"/>
    </location>
</feature>
<keyword evidence="4" id="KW-0862">Zinc</keyword>
<evidence type="ECO:0000256" key="4">
    <source>
        <dbReference type="ARBA" id="ARBA00022833"/>
    </source>
</evidence>
<evidence type="ECO:0000256" key="1">
    <source>
        <dbReference type="ARBA" id="ARBA00001947"/>
    </source>
</evidence>
<evidence type="ECO:0000256" key="3">
    <source>
        <dbReference type="ARBA" id="ARBA00022801"/>
    </source>
</evidence>
<dbReference type="GO" id="GO:0016788">
    <property type="term" value="F:hydrolase activity, acting on ester bonds"/>
    <property type="evidence" value="ECO:0007669"/>
    <property type="project" value="InterPro"/>
</dbReference>
<dbReference type="AlphaFoldDB" id="A0A935Q485"/>
<gene>
    <name evidence="6" type="ORF">IPJ27_24905</name>
</gene>
<dbReference type="GO" id="GO:0046872">
    <property type="term" value="F:metal ion binding"/>
    <property type="evidence" value="ECO:0007669"/>
    <property type="project" value="UniProtKB-KW"/>
</dbReference>
<dbReference type="SUPFAM" id="SSF53187">
    <property type="entry name" value="Zn-dependent exopeptidases"/>
    <property type="match status" value="1"/>
</dbReference>
<evidence type="ECO:0000313" key="6">
    <source>
        <dbReference type="EMBL" id="MBK7677717.1"/>
    </source>
</evidence>
<evidence type="ECO:0000259" key="5">
    <source>
        <dbReference type="Pfam" id="PF24827"/>
    </source>
</evidence>
<evidence type="ECO:0000313" key="7">
    <source>
        <dbReference type="Proteomes" id="UP000697998"/>
    </source>
</evidence>
<comment type="cofactor">
    <cofactor evidence="1">
        <name>Zn(2+)</name>
        <dbReference type="ChEBI" id="CHEBI:29105"/>
    </cofactor>
</comment>
<comment type="caution">
    <text evidence="6">The sequence shown here is derived from an EMBL/GenBank/DDBJ whole genome shotgun (WGS) entry which is preliminary data.</text>
</comment>
<name>A0A935Q485_9PROT</name>
<dbReference type="Proteomes" id="UP000697998">
    <property type="component" value="Unassembled WGS sequence"/>
</dbReference>
<keyword evidence="2" id="KW-0479">Metal-binding</keyword>
<organism evidence="6 7">
    <name type="scientific">Candidatus Accumulibacter proximus</name>
    <dbReference type="NCBI Taxonomy" id="2954385"/>
    <lineage>
        <taxon>Bacteria</taxon>
        <taxon>Pseudomonadati</taxon>
        <taxon>Pseudomonadota</taxon>
        <taxon>Betaproteobacteria</taxon>
        <taxon>Candidatus Accumulibacter</taxon>
    </lineage>
</organism>
<protein>
    <submittedName>
        <fullName evidence="6">Succinylglutamate desuccinylase/aspartoacylase family protein</fullName>
    </submittedName>
</protein>
<keyword evidence="3" id="KW-0378">Hydrolase</keyword>
<sequence>MLTVLDALPERFLDTPARELHRLLAGPTLIHLPGRRQTPLFISVLLHGNEDSGVVALQSVLRAYGKRLLPRALSILIGNVAAAREGLRRLDHQPDYNRVWPGSDAHTETPEHAAMSEVYCLMQARGVFASIDIHNNTGLNPHYCVISRLDQAALHLSLLFSRTVVWFRGLAGTQTTAFSPLCPSLTVECGKPGNPGNEAHVARFIEACLHLAQFPAHAVHEHDIDLYHTVATVRVPAAASFGFGDALADIDFDPHLDHMNFRPLDPGTVFGRTRLQSPLDVRDESGADVAAEFLDCLDGTISLRRAATPAMLTLDRRVVRQDCLCYLMERLPYARHQRVAPELCESV</sequence>
<dbReference type="CDD" id="cd06256">
    <property type="entry name" value="M14_ASTE_ASPA-like"/>
    <property type="match status" value="1"/>
</dbReference>
<dbReference type="InterPro" id="IPR055438">
    <property type="entry name" value="AstE_AspA_cat"/>
</dbReference>
<accession>A0A935Q485</accession>
<reference evidence="6 7" key="1">
    <citation type="submission" date="2020-10" db="EMBL/GenBank/DDBJ databases">
        <title>Connecting structure to function with the recovery of over 1000 high-quality activated sludge metagenome-assembled genomes encoding full-length rRNA genes using long-read sequencing.</title>
        <authorList>
            <person name="Singleton C.M."/>
            <person name="Petriglieri F."/>
            <person name="Kristensen J.M."/>
            <person name="Kirkegaard R.H."/>
            <person name="Michaelsen T.Y."/>
            <person name="Andersen M.H."/>
            <person name="Karst S.M."/>
            <person name="Dueholm M.S."/>
            <person name="Nielsen P.H."/>
            <person name="Albertsen M."/>
        </authorList>
    </citation>
    <scope>NUCLEOTIDE SEQUENCE [LARGE SCALE GENOMIC DNA]</scope>
    <source>
        <strain evidence="6">EsbW_18-Q3-R4-48_BATAC.285</strain>
    </source>
</reference>